<dbReference type="InterPro" id="IPR006840">
    <property type="entry name" value="ChaC"/>
</dbReference>
<dbReference type="EMBL" id="BT077211">
    <property type="protein sequence ID" value="ACO11635.1"/>
    <property type="molecule type" value="mRNA"/>
</dbReference>
<dbReference type="PANTHER" id="PTHR12192">
    <property type="entry name" value="CATION TRANSPORT PROTEIN CHAC-RELATED"/>
    <property type="match status" value="1"/>
</dbReference>
<dbReference type="Pfam" id="PF04752">
    <property type="entry name" value="ChaC"/>
    <property type="match status" value="1"/>
</dbReference>
<evidence type="ECO:0000313" key="6">
    <source>
        <dbReference type="EMBL" id="ACO11635.1"/>
    </source>
</evidence>
<keyword evidence="5" id="KW-1133">Transmembrane helix</keyword>
<dbReference type="PANTHER" id="PTHR12192:SF26">
    <property type="entry name" value="GLUTATHIONE-SPECIFIC GAMMA-GLUTAMYLCYCLOTRANSFERASE 1"/>
    <property type="match status" value="1"/>
</dbReference>
<evidence type="ECO:0000256" key="5">
    <source>
        <dbReference type="SAM" id="Phobius"/>
    </source>
</evidence>
<sequence length="245" mass="26883">MGISSPSTSLWIFGYGSLCWNPGFEHRRSAIGYIQGFSRRFWQGNITHRGIPGRVENAQDELASTSKNAVRLKALEAENGSLSKELSRVRSEFNSVASERSLLAKELSDLQFLFDEYKSAGGSPEEEAGVLSKIKEEALAAKKSALRLESELQIAQAQSDDLKGVKIRLLREIAQLKREYPSANLGADVAEGNQPLEEEAAAAATRNGRLTPSEAALMTIGHLRIYEVILGVFFVIIVLNYVIAN</sequence>
<dbReference type="InterPro" id="IPR013024">
    <property type="entry name" value="GGCT-like"/>
</dbReference>
<dbReference type="GO" id="GO:0061928">
    <property type="term" value="F:glutathione specific gamma-glutamylcyclotransferase activity"/>
    <property type="evidence" value="ECO:0007669"/>
    <property type="project" value="UniProtKB-EC"/>
</dbReference>
<proteinExistence type="evidence at transcript level"/>
<organism evidence="6">
    <name type="scientific">Caligus rogercresseyi</name>
    <name type="common">Sea louse</name>
    <dbReference type="NCBI Taxonomy" id="217165"/>
    <lineage>
        <taxon>Eukaryota</taxon>
        <taxon>Metazoa</taxon>
        <taxon>Ecdysozoa</taxon>
        <taxon>Arthropoda</taxon>
        <taxon>Crustacea</taxon>
        <taxon>Multicrustacea</taxon>
        <taxon>Hexanauplia</taxon>
        <taxon>Copepoda</taxon>
        <taxon>Siphonostomatoida</taxon>
        <taxon>Caligidae</taxon>
        <taxon>Caligus</taxon>
    </lineage>
</organism>
<name>C1BRI2_CALRO</name>
<evidence type="ECO:0000256" key="1">
    <source>
        <dbReference type="ARBA" id="ARBA00009662"/>
    </source>
</evidence>
<accession>C1BRI2</accession>
<dbReference type="CDD" id="cd06661">
    <property type="entry name" value="GGCT_like"/>
    <property type="match status" value="1"/>
</dbReference>
<feature type="transmembrane region" description="Helical" evidence="5">
    <location>
        <begin position="225"/>
        <end position="244"/>
    </location>
</feature>
<dbReference type="AlphaFoldDB" id="C1BRI2"/>
<keyword evidence="4" id="KW-0175">Coiled coil</keyword>
<keyword evidence="5" id="KW-0472">Membrane</keyword>
<evidence type="ECO:0000256" key="2">
    <source>
        <dbReference type="ARBA" id="ARBA00023239"/>
    </source>
</evidence>
<evidence type="ECO:0000256" key="3">
    <source>
        <dbReference type="ARBA" id="ARBA00048073"/>
    </source>
</evidence>
<dbReference type="GO" id="GO:0005737">
    <property type="term" value="C:cytoplasm"/>
    <property type="evidence" value="ECO:0007669"/>
    <property type="project" value="TreeGrafter"/>
</dbReference>
<feature type="coiled-coil region" evidence="4">
    <location>
        <begin position="55"/>
        <end position="92"/>
    </location>
</feature>
<protein>
    <submittedName>
        <fullName evidence="6">Cation transport regulator-like protein 1</fullName>
    </submittedName>
</protein>
<evidence type="ECO:0000256" key="4">
    <source>
        <dbReference type="SAM" id="Coils"/>
    </source>
</evidence>
<reference evidence="6" key="1">
    <citation type="submission" date="2009-03" db="EMBL/GenBank/DDBJ databases">
        <title>Caligus rogercresseyi ESTs and full-length cDNAs.</title>
        <authorList>
            <person name="Yasuike M."/>
            <person name="von Schalburg K."/>
            <person name="Cooper G."/>
            <person name="Leong J."/>
            <person name="Jones S.R.M."/>
            <person name="Koop B.F."/>
        </authorList>
    </citation>
    <scope>NUCLEOTIDE SEQUENCE</scope>
    <source>
        <tissue evidence="6">Whole tissue</tissue>
    </source>
</reference>
<gene>
    <name evidence="6" type="primary">CHAC1</name>
</gene>
<comment type="catalytic activity">
    <reaction evidence="3">
        <text>glutathione = L-cysteinylglycine + 5-oxo-L-proline</text>
        <dbReference type="Rhea" id="RHEA:47724"/>
        <dbReference type="ChEBI" id="CHEBI:57925"/>
        <dbReference type="ChEBI" id="CHEBI:58402"/>
        <dbReference type="ChEBI" id="CHEBI:61694"/>
        <dbReference type="EC" id="4.3.2.7"/>
    </reaction>
</comment>
<dbReference type="GO" id="GO:0006751">
    <property type="term" value="P:glutathione catabolic process"/>
    <property type="evidence" value="ECO:0007669"/>
    <property type="project" value="InterPro"/>
</dbReference>
<feature type="coiled-coil region" evidence="4">
    <location>
        <begin position="131"/>
        <end position="179"/>
    </location>
</feature>
<comment type="similarity">
    <text evidence="1">Belongs to the gamma-glutamylcyclotransferase family. ChaC subfamily.</text>
</comment>
<keyword evidence="2" id="KW-0456">Lyase</keyword>
<keyword evidence="5" id="KW-0812">Transmembrane</keyword>